<dbReference type="InterPro" id="IPR001789">
    <property type="entry name" value="Sig_transdc_resp-reg_receiver"/>
</dbReference>
<evidence type="ECO:0000256" key="4">
    <source>
        <dbReference type="ARBA" id="ARBA00022777"/>
    </source>
</evidence>
<dbReference type="Pfam" id="PF02518">
    <property type="entry name" value="HATPase_c"/>
    <property type="match status" value="1"/>
</dbReference>
<evidence type="ECO:0000256" key="5">
    <source>
        <dbReference type="ARBA" id="ARBA00023012"/>
    </source>
</evidence>
<protein>
    <recommendedName>
        <fullName evidence="2">histidine kinase</fullName>
        <ecNumber evidence="2">2.7.13.3</ecNumber>
    </recommendedName>
</protein>
<dbReference type="Gene3D" id="3.40.50.2300">
    <property type="match status" value="1"/>
</dbReference>
<dbReference type="InterPro" id="IPR003594">
    <property type="entry name" value="HATPase_dom"/>
</dbReference>
<dbReference type="InterPro" id="IPR005467">
    <property type="entry name" value="His_kinase_dom"/>
</dbReference>
<dbReference type="Pfam" id="PF00072">
    <property type="entry name" value="Response_reg"/>
    <property type="match status" value="1"/>
</dbReference>
<keyword evidence="3 6" id="KW-0597">Phosphoprotein</keyword>
<dbReference type="InterPro" id="IPR003661">
    <property type="entry name" value="HisK_dim/P_dom"/>
</dbReference>
<keyword evidence="5" id="KW-0902">Two-component regulatory system</keyword>
<dbReference type="Gene3D" id="3.30.565.10">
    <property type="entry name" value="Histidine kinase-like ATPase, C-terminal domain"/>
    <property type="match status" value="1"/>
</dbReference>
<gene>
    <name evidence="9" type="ORF">DSM106972_084490</name>
</gene>
<dbReference type="EMBL" id="RSCL01000032">
    <property type="protein sequence ID" value="RUS97501.1"/>
    <property type="molecule type" value="Genomic_DNA"/>
</dbReference>
<dbReference type="SUPFAM" id="SSF47384">
    <property type="entry name" value="Homodimeric domain of signal transducing histidine kinase"/>
    <property type="match status" value="1"/>
</dbReference>
<dbReference type="SUPFAM" id="SSF52172">
    <property type="entry name" value="CheY-like"/>
    <property type="match status" value="1"/>
</dbReference>
<comment type="caution">
    <text evidence="9">The sequence shown here is derived from an EMBL/GenBank/DDBJ whole genome shotgun (WGS) entry which is preliminary data.</text>
</comment>
<dbReference type="AlphaFoldDB" id="A0A3S1IHN2"/>
<dbReference type="Gene3D" id="1.10.287.130">
    <property type="match status" value="1"/>
</dbReference>
<dbReference type="InterPro" id="IPR004358">
    <property type="entry name" value="Sig_transdc_His_kin-like_C"/>
</dbReference>
<dbReference type="PROSITE" id="PS50110">
    <property type="entry name" value="RESPONSE_REGULATORY"/>
    <property type="match status" value="1"/>
</dbReference>
<keyword evidence="10" id="KW-1185">Reference proteome</keyword>
<comment type="catalytic activity">
    <reaction evidence="1">
        <text>ATP + protein L-histidine = ADP + protein N-phospho-L-histidine.</text>
        <dbReference type="EC" id="2.7.13.3"/>
    </reaction>
</comment>
<evidence type="ECO:0000313" key="9">
    <source>
        <dbReference type="EMBL" id="RUS97501.1"/>
    </source>
</evidence>
<dbReference type="PRINTS" id="PR00344">
    <property type="entry name" value="BCTRLSENSOR"/>
</dbReference>
<feature type="domain" description="Response regulatory" evidence="8">
    <location>
        <begin position="8"/>
        <end position="124"/>
    </location>
</feature>
<dbReference type="SUPFAM" id="SSF55874">
    <property type="entry name" value="ATPase domain of HSP90 chaperone/DNA topoisomerase II/histidine kinase"/>
    <property type="match status" value="1"/>
</dbReference>
<dbReference type="PANTHER" id="PTHR43065">
    <property type="entry name" value="SENSOR HISTIDINE KINASE"/>
    <property type="match status" value="1"/>
</dbReference>
<dbReference type="OrthoDB" id="569699at2"/>
<evidence type="ECO:0000259" key="8">
    <source>
        <dbReference type="PROSITE" id="PS50110"/>
    </source>
</evidence>
<reference evidence="9" key="1">
    <citation type="submission" date="2018-12" db="EMBL/GenBank/DDBJ databases">
        <authorList>
            <person name="Will S."/>
            <person name="Neumann-Schaal M."/>
            <person name="Henke P."/>
        </authorList>
    </citation>
    <scope>NUCLEOTIDE SEQUENCE</scope>
    <source>
        <strain evidence="9">PCC 7102</strain>
    </source>
</reference>
<evidence type="ECO:0000256" key="1">
    <source>
        <dbReference type="ARBA" id="ARBA00000085"/>
    </source>
</evidence>
<proteinExistence type="predicted"/>
<dbReference type="InterPro" id="IPR036890">
    <property type="entry name" value="HATPase_C_sf"/>
</dbReference>
<dbReference type="RefSeq" id="WP_127086470.1">
    <property type="nucleotide sequence ID" value="NZ_RSCL01000032.1"/>
</dbReference>
<name>A0A3S1IHN2_9CYAN</name>
<dbReference type="CDD" id="cd19920">
    <property type="entry name" value="REC_PA4781-like"/>
    <property type="match status" value="1"/>
</dbReference>
<reference evidence="9" key="2">
    <citation type="journal article" date="2019" name="Genome Biol. Evol.">
        <title>Day and night: Metabolic profiles and evolutionary relationships of six axenic non-marine cyanobacteria.</title>
        <authorList>
            <person name="Will S.E."/>
            <person name="Henke P."/>
            <person name="Boedeker C."/>
            <person name="Huang S."/>
            <person name="Brinkmann H."/>
            <person name="Rohde M."/>
            <person name="Jarek M."/>
            <person name="Friedl T."/>
            <person name="Seufert S."/>
            <person name="Schumacher M."/>
            <person name="Overmann J."/>
            <person name="Neumann-Schaal M."/>
            <person name="Petersen J."/>
        </authorList>
    </citation>
    <scope>NUCLEOTIDE SEQUENCE [LARGE SCALE GENOMIC DNA]</scope>
    <source>
        <strain evidence="9">PCC 7102</strain>
    </source>
</reference>
<dbReference type="Proteomes" id="UP000271624">
    <property type="component" value="Unassembled WGS sequence"/>
</dbReference>
<keyword evidence="4" id="KW-0418">Kinase</keyword>
<dbReference type="PANTHER" id="PTHR43065:SF50">
    <property type="entry name" value="HISTIDINE KINASE"/>
    <property type="match status" value="1"/>
</dbReference>
<feature type="modified residue" description="4-aspartylphosphate" evidence="6">
    <location>
        <position position="57"/>
    </location>
</feature>
<organism evidence="9 10">
    <name type="scientific">Dulcicalothrix desertica PCC 7102</name>
    <dbReference type="NCBI Taxonomy" id="232991"/>
    <lineage>
        <taxon>Bacteria</taxon>
        <taxon>Bacillati</taxon>
        <taxon>Cyanobacteriota</taxon>
        <taxon>Cyanophyceae</taxon>
        <taxon>Nostocales</taxon>
        <taxon>Calotrichaceae</taxon>
        <taxon>Dulcicalothrix</taxon>
    </lineage>
</organism>
<evidence type="ECO:0000256" key="6">
    <source>
        <dbReference type="PROSITE-ProRule" id="PRU00169"/>
    </source>
</evidence>
<sequence>MYTSETNVILIVDDTPTNLEVLSETLTDAGFEVAVATSGEIALQQVEYELPNLILLDVMMPGIDGFETCRRLKQNPLTKDVPVIFMTALSDTVDKVKGLSLGAVDYITKPFQQAEVLARIQIHMKLRNMSLTLEEQNICLKKEITERTNAEASLQQLTQGLEQRVADRTQELSQALHNLQTAQIKLVQAEKLATLGQLVAGIAHEINNPVNFVHANLYHVNQYTKGLLELLKLYQKHCPSSNPEILAKQEEIDLDYLAEDIPQILSSMEVGTERICDIVQSLRNFSRHDEADVKVVDIHDGIESTMMLLRNRLKPKLNHMEIQVVKKYSNLPQVECYAGKINQVFMNILSNAIEALEDKLDNHDTCIMSPAIYISTEVLRNNRIEIRISDNGPGMPEHVKKRLFEPFFTTKPVGKGTGLGMSISHQIITELHGGTLQCISNPGKGAEFIIEIPIQQQKRTDTNWRQSQNVTKSITYKSPVTIGAC</sequence>
<evidence type="ECO:0000256" key="2">
    <source>
        <dbReference type="ARBA" id="ARBA00012438"/>
    </source>
</evidence>
<dbReference type="CDD" id="cd00082">
    <property type="entry name" value="HisKA"/>
    <property type="match status" value="1"/>
</dbReference>
<dbReference type="SMART" id="SM00387">
    <property type="entry name" value="HATPase_c"/>
    <property type="match status" value="1"/>
</dbReference>
<accession>A0A3S1IHN2</accession>
<evidence type="ECO:0000256" key="3">
    <source>
        <dbReference type="ARBA" id="ARBA00022553"/>
    </source>
</evidence>
<dbReference type="SMART" id="SM00448">
    <property type="entry name" value="REC"/>
    <property type="match status" value="1"/>
</dbReference>
<feature type="domain" description="Histidine kinase" evidence="7">
    <location>
        <begin position="201"/>
        <end position="456"/>
    </location>
</feature>
<dbReference type="PROSITE" id="PS50109">
    <property type="entry name" value="HIS_KIN"/>
    <property type="match status" value="1"/>
</dbReference>
<keyword evidence="4" id="KW-0808">Transferase</keyword>
<evidence type="ECO:0000259" key="7">
    <source>
        <dbReference type="PROSITE" id="PS50109"/>
    </source>
</evidence>
<dbReference type="InterPro" id="IPR036097">
    <property type="entry name" value="HisK_dim/P_sf"/>
</dbReference>
<evidence type="ECO:0000313" key="10">
    <source>
        <dbReference type="Proteomes" id="UP000271624"/>
    </source>
</evidence>
<dbReference type="EC" id="2.7.13.3" evidence="2"/>
<dbReference type="GO" id="GO:0000155">
    <property type="term" value="F:phosphorelay sensor kinase activity"/>
    <property type="evidence" value="ECO:0007669"/>
    <property type="project" value="InterPro"/>
</dbReference>
<dbReference type="InterPro" id="IPR011006">
    <property type="entry name" value="CheY-like_superfamily"/>
</dbReference>